<reference evidence="2" key="1">
    <citation type="journal article" date="2020" name="Fungal Divers.">
        <title>Resolving the Mortierellaceae phylogeny through synthesis of multi-gene phylogenetics and phylogenomics.</title>
        <authorList>
            <person name="Vandepol N."/>
            <person name="Liber J."/>
            <person name="Desiro A."/>
            <person name="Na H."/>
            <person name="Kennedy M."/>
            <person name="Barry K."/>
            <person name="Grigoriev I.V."/>
            <person name="Miller A.N."/>
            <person name="O'Donnell K."/>
            <person name="Stajich J.E."/>
            <person name="Bonito G."/>
        </authorList>
    </citation>
    <scope>NUCLEOTIDE SEQUENCE</scope>
    <source>
        <strain evidence="2">NRRL 28262</strain>
    </source>
</reference>
<keyword evidence="1" id="KW-0732">Signal</keyword>
<evidence type="ECO:0000256" key="1">
    <source>
        <dbReference type="SAM" id="SignalP"/>
    </source>
</evidence>
<evidence type="ECO:0000313" key="2">
    <source>
        <dbReference type="EMBL" id="KAG0264915.1"/>
    </source>
</evidence>
<organism evidence="2 3">
    <name type="scientific">Linnemannia exigua</name>
    <dbReference type="NCBI Taxonomy" id="604196"/>
    <lineage>
        <taxon>Eukaryota</taxon>
        <taxon>Fungi</taxon>
        <taxon>Fungi incertae sedis</taxon>
        <taxon>Mucoromycota</taxon>
        <taxon>Mortierellomycotina</taxon>
        <taxon>Mortierellomycetes</taxon>
        <taxon>Mortierellales</taxon>
        <taxon>Mortierellaceae</taxon>
        <taxon>Linnemannia</taxon>
    </lineage>
</organism>
<accession>A0AAD4D4N4</accession>
<gene>
    <name evidence="2" type="ORF">BGZ95_003465</name>
</gene>
<dbReference type="AlphaFoldDB" id="A0AAD4D4N4"/>
<feature type="chain" id="PRO_5042048532" evidence="1">
    <location>
        <begin position="22"/>
        <end position="127"/>
    </location>
</feature>
<sequence>MRLTFLALSVVAIASYTNVQGLPAIFKRAIDPTKAAFVAGCFFKLATLGTEFDDFCKAAAALNEPPGDNQFTVVTTGKDATVLDGLVANGGTWTLVGSPTSNKSPYVHKGLAALKFTVTFIIYHFHL</sequence>
<feature type="signal peptide" evidence="1">
    <location>
        <begin position="1"/>
        <end position="21"/>
    </location>
</feature>
<keyword evidence="3" id="KW-1185">Reference proteome</keyword>
<comment type="caution">
    <text evidence="2">The sequence shown here is derived from an EMBL/GenBank/DDBJ whole genome shotgun (WGS) entry which is preliminary data.</text>
</comment>
<evidence type="ECO:0000313" key="3">
    <source>
        <dbReference type="Proteomes" id="UP001194580"/>
    </source>
</evidence>
<protein>
    <submittedName>
        <fullName evidence="2">Uncharacterized protein</fullName>
    </submittedName>
</protein>
<name>A0AAD4D4N4_9FUNG</name>
<dbReference type="Proteomes" id="UP001194580">
    <property type="component" value="Unassembled WGS sequence"/>
</dbReference>
<proteinExistence type="predicted"/>
<dbReference type="EMBL" id="JAAAIL010001794">
    <property type="protein sequence ID" value="KAG0264915.1"/>
    <property type="molecule type" value="Genomic_DNA"/>
</dbReference>